<keyword evidence="7" id="KW-0862">Zinc</keyword>
<evidence type="ECO:0000256" key="3">
    <source>
        <dbReference type="ARBA" id="ARBA00022723"/>
    </source>
</evidence>
<evidence type="ECO:0000256" key="13">
    <source>
        <dbReference type="SAM" id="MobiDB-lite"/>
    </source>
</evidence>
<feature type="compositionally biased region" description="Polar residues" evidence="13">
    <location>
        <begin position="117"/>
        <end position="141"/>
    </location>
</feature>
<evidence type="ECO:0000256" key="6">
    <source>
        <dbReference type="ARBA" id="ARBA00022782"/>
    </source>
</evidence>
<feature type="region of interest" description="Disordered" evidence="13">
    <location>
        <begin position="293"/>
        <end position="365"/>
    </location>
</feature>
<dbReference type="InterPro" id="IPR011333">
    <property type="entry name" value="SKP1/BTB/POZ_sf"/>
</dbReference>
<accession>A0A6I8TBS8</accession>
<feature type="compositionally biased region" description="Polar residues" evidence="13">
    <location>
        <begin position="171"/>
        <end position="181"/>
    </location>
</feature>
<dbReference type="GO" id="GO:0016199">
    <property type="term" value="P:axon midline choice point recognition"/>
    <property type="evidence" value="ECO:0007669"/>
    <property type="project" value="UniProtKB-ARBA"/>
</dbReference>
<dbReference type="SMART" id="SM00225">
    <property type="entry name" value="BTB"/>
    <property type="match status" value="1"/>
</dbReference>
<dbReference type="FunFam" id="3.30.160.60:FF:000100">
    <property type="entry name" value="Zinc finger 45-like"/>
    <property type="match status" value="1"/>
</dbReference>
<dbReference type="GO" id="GO:0045467">
    <property type="term" value="P:R7 cell development"/>
    <property type="evidence" value="ECO:0007669"/>
    <property type="project" value="UniProtKB-ARBA"/>
</dbReference>
<dbReference type="OrthoDB" id="7739207at2759"/>
<dbReference type="Gene3D" id="3.30.710.10">
    <property type="entry name" value="Potassium Channel Kv1.1, Chain A"/>
    <property type="match status" value="1"/>
</dbReference>
<evidence type="ECO:0000256" key="4">
    <source>
        <dbReference type="ARBA" id="ARBA00022737"/>
    </source>
</evidence>
<dbReference type="EnsemblMetazoa" id="AAEL009212-RN">
    <property type="protein sequence ID" value="AAEL009212-PN"/>
    <property type="gene ID" value="AAEL009212"/>
</dbReference>
<evidence type="ECO:0000313" key="14">
    <source>
        <dbReference type="EnsemblMetazoa" id="AAEL009212-PN"/>
    </source>
</evidence>
<dbReference type="PANTHER" id="PTHR23110:SF111">
    <property type="entry name" value="LONGITUDINALS LACKING PROTEIN, ISOFORMS F_I_K_T"/>
    <property type="match status" value="1"/>
</dbReference>
<reference evidence="14 15" key="1">
    <citation type="submission" date="2017-06" db="EMBL/GenBank/DDBJ databases">
        <title>Aedes aegypti genome working group (AGWG) sequencing and assembly.</title>
        <authorList>
            <consortium name="Aedes aegypti Genome Working Group (AGWG)"/>
            <person name="Matthews B.J."/>
        </authorList>
    </citation>
    <scope>NUCLEOTIDE SEQUENCE [LARGE SCALE GENOMIC DNA]</scope>
    <source>
        <strain evidence="14 15">LVP_AGWG</strain>
    </source>
</reference>
<dbReference type="InterPro" id="IPR051095">
    <property type="entry name" value="Dros_DevTransReg"/>
</dbReference>
<dbReference type="SUPFAM" id="SSF54695">
    <property type="entry name" value="POZ domain"/>
    <property type="match status" value="1"/>
</dbReference>
<keyword evidence="9" id="KW-0805">Transcription regulation</keyword>
<feature type="compositionally biased region" description="Low complexity" evidence="13">
    <location>
        <begin position="293"/>
        <end position="302"/>
    </location>
</feature>
<organism evidence="14 15">
    <name type="scientific">Aedes aegypti</name>
    <name type="common">Yellowfever mosquito</name>
    <name type="synonym">Culex aegypti</name>
    <dbReference type="NCBI Taxonomy" id="7159"/>
    <lineage>
        <taxon>Eukaryota</taxon>
        <taxon>Metazoa</taxon>
        <taxon>Ecdysozoa</taxon>
        <taxon>Arthropoda</taxon>
        <taxon>Hexapoda</taxon>
        <taxon>Insecta</taxon>
        <taxon>Pterygota</taxon>
        <taxon>Neoptera</taxon>
        <taxon>Endopterygota</taxon>
        <taxon>Diptera</taxon>
        <taxon>Nematocera</taxon>
        <taxon>Culicoidea</taxon>
        <taxon>Culicidae</taxon>
        <taxon>Culicinae</taxon>
        <taxon>Aedini</taxon>
        <taxon>Aedes</taxon>
        <taxon>Stegomyia</taxon>
    </lineage>
</organism>
<evidence type="ECO:0000256" key="2">
    <source>
        <dbReference type="ARBA" id="ARBA00022473"/>
    </source>
</evidence>
<dbReference type="AlphaFoldDB" id="A0A6I8TBS8"/>
<evidence type="ECO:0000256" key="7">
    <source>
        <dbReference type="ARBA" id="ARBA00022833"/>
    </source>
</evidence>
<dbReference type="Pfam" id="PF00096">
    <property type="entry name" value="zf-C2H2"/>
    <property type="match status" value="1"/>
</dbReference>
<keyword evidence="10" id="KW-0804">Transcription</keyword>
<evidence type="ECO:0000256" key="12">
    <source>
        <dbReference type="ARBA" id="ARBA00037382"/>
    </source>
</evidence>
<feature type="compositionally biased region" description="Low complexity" evidence="13">
    <location>
        <begin position="207"/>
        <end position="217"/>
    </location>
</feature>
<gene>
    <name evidence="14" type="primary">5571687</name>
</gene>
<evidence type="ECO:0000256" key="8">
    <source>
        <dbReference type="ARBA" id="ARBA00022902"/>
    </source>
</evidence>
<dbReference type="FunFam" id="3.30.710.10:FF:000091">
    <property type="entry name" value="Lola, isoform F"/>
    <property type="match status" value="1"/>
</dbReference>
<feature type="region of interest" description="Disordered" evidence="13">
    <location>
        <begin position="117"/>
        <end position="144"/>
    </location>
</feature>
<evidence type="ECO:0000256" key="11">
    <source>
        <dbReference type="ARBA" id="ARBA00023242"/>
    </source>
</evidence>
<dbReference type="GO" id="GO:0045476">
    <property type="term" value="P:nurse cell apoptotic process"/>
    <property type="evidence" value="ECO:0007669"/>
    <property type="project" value="UniProtKB-ARBA"/>
</dbReference>
<dbReference type="PROSITE" id="PS50097">
    <property type="entry name" value="BTB"/>
    <property type="match status" value="1"/>
</dbReference>
<dbReference type="CDD" id="cd18315">
    <property type="entry name" value="BTB_POZ_BAB-like"/>
    <property type="match status" value="1"/>
</dbReference>
<keyword evidence="2" id="KW-0217">Developmental protein</keyword>
<keyword evidence="11" id="KW-0539">Nucleus</keyword>
<keyword evidence="4" id="KW-0677">Repeat</keyword>
<sequence>MDDDQQFCLRWNNHQSTLISVFDTLLENGTLVDCTLAAEGKFLKAHKVVLSACSPYFAALLSQQYDKHPIFILKDVKFQELRAMMDYMYRGEVNISQDQLAALLKAAESLQIKGLSDNRSTSAAPSQQKQAQNEASSTKSLLTPVVPANKASGLTIENKRPLKQDILDTDVSGSREGSVSPTLRKRKKIRRRSVDNNNVIDNHDQHSNSSSHSMHTSLQPQTQTSPVVVGVPANNNVATSIVPSAPTPSNSSNILSTSAVAVAAAASVKKTDSVQQQQVADALKLQLVKHQSQQQHLQQTQQTDDEERSSAEHAEAHDDQDSDNDTDDSQRPVQGVTGLVESQDKTINQSELMIEPKNEYDDGQDENVEDLTLDEEELLDDLDQAGPSHGGEGSSQSYAQWQMDREQNEAFMAAQDAVGGQHRDAQAACMMSPACGFRRICPRSTQQLITTTMNTAAAVMAATTSDPPSICTDSSSASVPPAFKCPRCPRAYSLSYTLDRHMKYECGVAKQFGCLKCGKRFSRKDILKAHISNTKLHCTSSIYHKQT</sequence>
<reference evidence="14" key="2">
    <citation type="submission" date="2020-05" db="UniProtKB">
        <authorList>
            <consortium name="EnsemblMetazoa"/>
        </authorList>
    </citation>
    <scope>IDENTIFICATION</scope>
    <source>
        <strain evidence="14">LVP_AGWG</strain>
    </source>
</reference>
<dbReference type="InterPro" id="IPR000210">
    <property type="entry name" value="BTB/POZ_dom"/>
</dbReference>
<evidence type="ECO:0000313" key="15">
    <source>
        <dbReference type="Proteomes" id="UP000008820"/>
    </source>
</evidence>
<feature type="region of interest" description="Disordered" evidence="13">
    <location>
        <begin position="166"/>
        <end position="228"/>
    </location>
</feature>
<dbReference type="GO" id="GO:0048813">
    <property type="term" value="P:dendrite morphogenesis"/>
    <property type="evidence" value="ECO:0007669"/>
    <property type="project" value="UniProtKB-ARBA"/>
</dbReference>
<dbReference type="PROSITE" id="PS50157">
    <property type="entry name" value="ZINC_FINGER_C2H2_2"/>
    <property type="match status" value="2"/>
</dbReference>
<proteinExistence type="predicted"/>
<protein>
    <submittedName>
        <fullName evidence="14">Uncharacterized protein</fullName>
    </submittedName>
</protein>
<name>A0A6I8TBS8_AEDAE</name>
<dbReference type="Pfam" id="PF00651">
    <property type="entry name" value="BTB"/>
    <property type="match status" value="1"/>
</dbReference>
<evidence type="ECO:0000256" key="1">
    <source>
        <dbReference type="ARBA" id="ARBA00004123"/>
    </source>
</evidence>
<keyword evidence="8" id="KW-0524">Neurogenesis</keyword>
<evidence type="ECO:0000256" key="5">
    <source>
        <dbReference type="ARBA" id="ARBA00022771"/>
    </source>
</evidence>
<dbReference type="GO" id="GO:0006357">
    <property type="term" value="P:regulation of transcription by RNA polymerase II"/>
    <property type="evidence" value="ECO:0007669"/>
    <property type="project" value="TreeGrafter"/>
</dbReference>
<dbReference type="GO" id="GO:0007526">
    <property type="term" value="P:larval somatic muscle development"/>
    <property type="evidence" value="ECO:0007669"/>
    <property type="project" value="UniProtKB-ARBA"/>
</dbReference>
<dbReference type="Gene3D" id="3.30.160.60">
    <property type="entry name" value="Classic Zinc Finger"/>
    <property type="match status" value="1"/>
</dbReference>
<dbReference type="Proteomes" id="UP000008820">
    <property type="component" value="Chromosome 2"/>
</dbReference>
<dbReference type="InterPro" id="IPR013087">
    <property type="entry name" value="Znf_C2H2_type"/>
</dbReference>
<keyword evidence="5" id="KW-0863">Zinc-finger</keyword>
<dbReference type="GO" id="GO:0005634">
    <property type="term" value="C:nucleus"/>
    <property type="evidence" value="ECO:0007669"/>
    <property type="project" value="UniProtKB-SubCell"/>
</dbReference>
<evidence type="ECO:0000256" key="9">
    <source>
        <dbReference type="ARBA" id="ARBA00023015"/>
    </source>
</evidence>
<dbReference type="GO" id="GO:0007464">
    <property type="term" value="P:R3/R4 cell fate commitment"/>
    <property type="evidence" value="ECO:0007669"/>
    <property type="project" value="UniProtKB-ARBA"/>
</dbReference>
<dbReference type="GO" id="GO:0008406">
    <property type="term" value="P:gonad development"/>
    <property type="evidence" value="ECO:0007669"/>
    <property type="project" value="UniProtKB-ARBA"/>
</dbReference>
<comment type="function">
    <text evidence="12">Putative transcription factor required for axon growth and guidance in the central and peripheral nervous systems. Repels CNS axons away from the midline by promoting the expression of the midline repellent sli and its receptor robo.</text>
</comment>
<keyword evidence="6" id="KW-0221">Differentiation</keyword>
<dbReference type="InterPro" id="IPR036236">
    <property type="entry name" value="Znf_C2H2_sf"/>
</dbReference>
<dbReference type="GO" id="GO:0008270">
    <property type="term" value="F:zinc ion binding"/>
    <property type="evidence" value="ECO:0007669"/>
    <property type="project" value="UniProtKB-KW"/>
</dbReference>
<keyword evidence="3" id="KW-0479">Metal-binding</keyword>
<dbReference type="SUPFAM" id="SSF57667">
    <property type="entry name" value="beta-beta-alpha zinc fingers"/>
    <property type="match status" value="1"/>
</dbReference>
<dbReference type="PANTHER" id="PTHR23110">
    <property type="entry name" value="BTB DOMAIN TRANSCRIPTION FACTOR"/>
    <property type="match status" value="1"/>
</dbReference>
<feature type="compositionally biased region" description="Basic and acidic residues" evidence="13">
    <location>
        <begin position="308"/>
        <end position="319"/>
    </location>
</feature>
<dbReference type="GO" id="GO:0035167">
    <property type="term" value="P:larval lymph gland hemopoiesis"/>
    <property type="evidence" value="ECO:0007669"/>
    <property type="project" value="UniProtKB-ARBA"/>
</dbReference>
<keyword evidence="15" id="KW-1185">Reference proteome</keyword>
<evidence type="ECO:0000256" key="10">
    <source>
        <dbReference type="ARBA" id="ARBA00023163"/>
    </source>
</evidence>
<comment type="subcellular location">
    <subcellularLocation>
        <location evidence="1">Nucleus</location>
    </subcellularLocation>
</comment>